<dbReference type="PROSITE" id="PS50966">
    <property type="entry name" value="ZF_SWIM"/>
    <property type="match status" value="1"/>
</dbReference>
<evidence type="ECO:0000256" key="4">
    <source>
        <dbReference type="PROSITE-ProRule" id="PRU00325"/>
    </source>
</evidence>
<organism evidence="6 7">
    <name type="scientific">Ascobolus immersus RN42</name>
    <dbReference type="NCBI Taxonomy" id="1160509"/>
    <lineage>
        <taxon>Eukaryota</taxon>
        <taxon>Fungi</taxon>
        <taxon>Dikarya</taxon>
        <taxon>Ascomycota</taxon>
        <taxon>Pezizomycotina</taxon>
        <taxon>Pezizomycetes</taxon>
        <taxon>Pezizales</taxon>
        <taxon>Ascobolaceae</taxon>
        <taxon>Ascobolus</taxon>
    </lineage>
</organism>
<keyword evidence="3" id="KW-0862">Zinc</keyword>
<dbReference type="InterPro" id="IPR007527">
    <property type="entry name" value="Znf_SWIM"/>
</dbReference>
<reference evidence="6 7" key="1">
    <citation type="journal article" date="2018" name="Nat. Ecol. Evol.">
        <title>Pezizomycetes genomes reveal the molecular basis of ectomycorrhizal truffle lifestyle.</title>
        <authorList>
            <person name="Murat C."/>
            <person name="Payen T."/>
            <person name="Noel B."/>
            <person name="Kuo A."/>
            <person name="Morin E."/>
            <person name="Chen J."/>
            <person name="Kohler A."/>
            <person name="Krizsan K."/>
            <person name="Balestrini R."/>
            <person name="Da Silva C."/>
            <person name="Montanini B."/>
            <person name="Hainaut M."/>
            <person name="Levati E."/>
            <person name="Barry K.W."/>
            <person name="Belfiori B."/>
            <person name="Cichocki N."/>
            <person name="Clum A."/>
            <person name="Dockter R.B."/>
            <person name="Fauchery L."/>
            <person name="Guy J."/>
            <person name="Iotti M."/>
            <person name="Le Tacon F."/>
            <person name="Lindquist E.A."/>
            <person name="Lipzen A."/>
            <person name="Malagnac F."/>
            <person name="Mello A."/>
            <person name="Molinier V."/>
            <person name="Miyauchi S."/>
            <person name="Poulain J."/>
            <person name="Riccioni C."/>
            <person name="Rubini A."/>
            <person name="Sitrit Y."/>
            <person name="Splivallo R."/>
            <person name="Traeger S."/>
            <person name="Wang M."/>
            <person name="Zifcakova L."/>
            <person name="Wipf D."/>
            <person name="Zambonelli A."/>
            <person name="Paolocci F."/>
            <person name="Nowrousian M."/>
            <person name="Ottonello S."/>
            <person name="Baldrian P."/>
            <person name="Spatafora J.W."/>
            <person name="Henrissat B."/>
            <person name="Nagy L.G."/>
            <person name="Aury J.M."/>
            <person name="Wincker P."/>
            <person name="Grigoriev I.V."/>
            <person name="Bonfante P."/>
            <person name="Martin F.M."/>
        </authorList>
    </citation>
    <scope>NUCLEOTIDE SEQUENCE [LARGE SCALE GENOMIC DNA]</scope>
    <source>
        <strain evidence="6 7">RN42</strain>
    </source>
</reference>
<keyword evidence="1" id="KW-0479">Metal-binding</keyword>
<sequence length="175" mass="19833">MAGRHYGFRTSNIVESLNSLFLEEREMPIVVMLDAILHRVMDRRFERLQVANKLIAAGQQFPPSMLKVLATFEFHTARNNQVERSSIREGKVTEDALVEVTFGRMERRERTVLLDYTNMTGSCTCGRFQENGIPCGHALAFMTHVGAVPYAFIPAILKLTAMRDSYNDEEAGTLM</sequence>
<proteinExistence type="predicted"/>
<protein>
    <recommendedName>
        <fullName evidence="5">SWIM-type domain-containing protein</fullName>
    </recommendedName>
</protein>
<dbReference type="SMART" id="SM00575">
    <property type="entry name" value="ZnF_PMZ"/>
    <property type="match status" value="1"/>
</dbReference>
<dbReference type="AlphaFoldDB" id="A0A3N4HAD2"/>
<gene>
    <name evidence="6" type="ORF">BJ508DRAFT_315543</name>
</gene>
<feature type="domain" description="SWIM-type" evidence="5">
    <location>
        <begin position="110"/>
        <end position="146"/>
    </location>
</feature>
<evidence type="ECO:0000256" key="2">
    <source>
        <dbReference type="ARBA" id="ARBA00022771"/>
    </source>
</evidence>
<keyword evidence="2 4" id="KW-0863">Zinc-finger</keyword>
<dbReference type="Pfam" id="PF04434">
    <property type="entry name" value="SWIM"/>
    <property type="match status" value="1"/>
</dbReference>
<evidence type="ECO:0000256" key="3">
    <source>
        <dbReference type="ARBA" id="ARBA00022833"/>
    </source>
</evidence>
<dbReference type="GO" id="GO:0008270">
    <property type="term" value="F:zinc ion binding"/>
    <property type="evidence" value="ECO:0007669"/>
    <property type="project" value="UniProtKB-KW"/>
</dbReference>
<dbReference type="InterPro" id="IPR006564">
    <property type="entry name" value="Znf_PMZ"/>
</dbReference>
<name>A0A3N4HAD2_ASCIM</name>
<evidence type="ECO:0000256" key="1">
    <source>
        <dbReference type="ARBA" id="ARBA00022723"/>
    </source>
</evidence>
<dbReference type="EMBL" id="ML119922">
    <property type="protein sequence ID" value="RPA71512.1"/>
    <property type="molecule type" value="Genomic_DNA"/>
</dbReference>
<accession>A0A3N4HAD2</accession>
<dbReference type="Proteomes" id="UP000275078">
    <property type="component" value="Unassembled WGS sequence"/>
</dbReference>
<dbReference type="OrthoDB" id="4482678at2759"/>
<evidence type="ECO:0000313" key="6">
    <source>
        <dbReference type="EMBL" id="RPA71512.1"/>
    </source>
</evidence>
<keyword evidence="7" id="KW-1185">Reference proteome</keyword>
<evidence type="ECO:0000259" key="5">
    <source>
        <dbReference type="PROSITE" id="PS50966"/>
    </source>
</evidence>
<evidence type="ECO:0000313" key="7">
    <source>
        <dbReference type="Proteomes" id="UP000275078"/>
    </source>
</evidence>